<accession>A0A2K9P589</accession>
<gene>
    <name evidence="1" type="ORF">B9O19_02282</name>
</gene>
<dbReference type="Proteomes" id="UP000235589">
    <property type="component" value="Chromosome"/>
</dbReference>
<keyword evidence="2" id="KW-1185">Reference proteome</keyword>
<proteinExistence type="predicted"/>
<evidence type="ECO:0000313" key="1">
    <source>
        <dbReference type="EMBL" id="AUO20422.1"/>
    </source>
</evidence>
<name>A0A2K9P589_9FIRM</name>
<dbReference type="GeneID" id="98063649"/>
<organism evidence="1 2">
    <name type="scientific">Monoglobus pectinilyticus</name>
    <dbReference type="NCBI Taxonomy" id="1981510"/>
    <lineage>
        <taxon>Bacteria</taxon>
        <taxon>Bacillati</taxon>
        <taxon>Bacillota</taxon>
        <taxon>Clostridia</taxon>
        <taxon>Monoglobales</taxon>
        <taxon>Monoglobaceae</taxon>
        <taxon>Monoglobus</taxon>
    </lineage>
</organism>
<sequence length="119" mass="13983">MHREAYKRNIRMGRQNYGQIFCTQCGERIGHVISKDYKYLYLVSICKCGCEVVYQTKYENPDNTQNYFIELKNGIASCRRCGKELFYIDKRKIINCGFHVICDCGKQYNISLPKVSDLK</sequence>
<reference evidence="1 2" key="1">
    <citation type="submission" date="2017-04" db="EMBL/GenBank/DDBJ databases">
        <title>Monoglobus pectinilyticus 14 draft genome.</title>
        <authorList>
            <person name="Kim C."/>
            <person name="Rosendale D.I."/>
            <person name="Kelly W.J."/>
            <person name="Tannock G.W."/>
            <person name="Patchett M.L."/>
            <person name="Jordens J.Z."/>
        </authorList>
    </citation>
    <scope>NUCLEOTIDE SEQUENCE [LARGE SCALE GENOMIC DNA]</scope>
    <source>
        <strain evidence="1 2">14</strain>
    </source>
</reference>
<dbReference type="KEGG" id="mpec:B9O19_02282"/>
<protein>
    <submittedName>
        <fullName evidence="1">Uncharacterized protein</fullName>
    </submittedName>
</protein>
<dbReference type="EMBL" id="CP020991">
    <property type="protein sequence ID" value="AUO20422.1"/>
    <property type="molecule type" value="Genomic_DNA"/>
</dbReference>
<dbReference type="RefSeq" id="WP_102366538.1">
    <property type="nucleotide sequence ID" value="NZ_CP020991.1"/>
</dbReference>
<dbReference type="AlphaFoldDB" id="A0A2K9P589"/>
<evidence type="ECO:0000313" key="2">
    <source>
        <dbReference type="Proteomes" id="UP000235589"/>
    </source>
</evidence>